<gene>
    <name evidence="1" type="ORF">EK21DRAFT_92098</name>
</gene>
<dbReference type="OrthoDB" id="3801087at2759"/>
<proteinExistence type="predicted"/>
<reference evidence="1" key="1">
    <citation type="journal article" date="2020" name="Stud. Mycol.">
        <title>101 Dothideomycetes genomes: a test case for predicting lifestyles and emergence of pathogens.</title>
        <authorList>
            <person name="Haridas S."/>
            <person name="Albert R."/>
            <person name="Binder M."/>
            <person name="Bloem J."/>
            <person name="Labutti K."/>
            <person name="Salamov A."/>
            <person name="Andreopoulos B."/>
            <person name="Baker S."/>
            <person name="Barry K."/>
            <person name="Bills G."/>
            <person name="Bluhm B."/>
            <person name="Cannon C."/>
            <person name="Castanera R."/>
            <person name="Culley D."/>
            <person name="Daum C."/>
            <person name="Ezra D."/>
            <person name="Gonzalez J."/>
            <person name="Henrissat B."/>
            <person name="Kuo A."/>
            <person name="Liang C."/>
            <person name="Lipzen A."/>
            <person name="Lutzoni F."/>
            <person name="Magnuson J."/>
            <person name="Mondo S."/>
            <person name="Nolan M."/>
            <person name="Ohm R."/>
            <person name="Pangilinan J."/>
            <person name="Park H.-J."/>
            <person name="Ramirez L."/>
            <person name="Alfaro M."/>
            <person name="Sun H."/>
            <person name="Tritt A."/>
            <person name="Yoshinaga Y."/>
            <person name="Zwiers L.-H."/>
            <person name="Turgeon B."/>
            <person name="Goodwin S."/>
            <person name="Spatafora J."/>
            <person name="Crous P."/>
            <person name="Grigoriev I."/>
        </authorList>
    </citation>
    <scope>NUCLEOTIDE SEQUENCE</scope>
    <source>
        <strain evidence="1">CBS 110217</strain>
    </source>
</reference>
<name>A0A9P4H359_9PLEO</name>
<comment type="caution">
    <text evidence="1">The sequence shown here is derived from an EMBL/GenBank/DDBJ whole genome shotgun (WGS) entry which is preliminary data.</text>
</comment>
<evidence type="ECO:0000313" key="1">
    <source>
        <dbReference type="EMBL" id="KAF2026742.1"/>
    </source>
</evidence>
<accession>A0A9P4H359</accession>
<protein>
    <submittedName>
        <fullName evidence="1">Uncharacterized protein</fullName>
    </submittedName>
</protein>
<dbReference type="Proteomes" id="UP000799777">
    <property type="component" value="Unassembled WGS sequence"/>
</dbReference>
<organism evidence="1 2">
    <name type="scientific">Setomelanomma holmii</name>
    <dbReference type="NCBI Taxonomy" id="210430"/>
    <lineage>
        <taxon>Eukaryota</taxon>
        <taxon>Fungi</taxon>
        <taxon>Dikarya</taxon>
        <taxon>Ascomycota</taxon>
        <taxon>Pezizomycotina</taxon>
        <taxon>Dothideomycetes</taxon>
        <taxon>Pleosporomycetidae</taxon>
        <taxon>Pleosporales</taxon>
        <taxon>Pleosporineae</taxon>
        <taxon>Phaeosphaeriaceae</taxon>
        <taxon>Setomelanomma</taxon>
    </lineage>
</organism>
<evidence type="ECO:0000313" key="2">
    <source>
        <dbReference type="Proteomes" id="UP000799777"/>
    </source>
</evidence>
<dbReference type="EMBL" id="ML978237">
    <property type="protein sequence ID" value="KAF2026742.1"/>
    <property type="molecule type" value="Genomic_DNA"/>
</dbReference>
<keyword evidence="2" id="KW-1185">Reference proteome</keyword>
<sequence length="252" mass="28348">MARKQQHFPFLDLPKELRLMVYKLLPVKTSHAPFGTSAPQSLILVWSSFPSISILQACRQVNEEATAVLHQRLNQLKTQPLRIVAASDGLHEWRLTGLIRYLNRRRLNDLVFVGPYPQQLDAEARRCISEEDEARVNIAVLGYSATPSDGNTDMLMVIAFGISVQIIETDLKALAHRVKVSLQPAIWTPGELAALKNSRLAPISTVQENRSLSVEVIKDAEIGEAEWAENWTEGECINERGYHKSGIDVWRT</sequence>
<dbReference type="AlphaFoldDB" id="A0A9P4H359"/>